<dbReference type="AlphaFoldDB" id="A0A8J2BR93"/>
<evidence type="ECO:0000313" key="1">
    <source>
        <dbReference type="EMBL" id="CAF0700850.1"/>
    </source>
</evidence>
<gene>
    <name evidence="1" type="ORF">MPNT_40054</name>
</gene>
<comment type="caution">
    <text evidence="1">The sequence shown here is derived from an EMBL/GenBank/DDBJ whole genome shotgun (WGS) entry which is preliminary data.</text>
</comment>
<reference evidence="1" key="1">
    <citation type="submission" date="2021-02" db="EMBL/GenBank/DDBJ databases">
        <authorList>
            <person name="Cremers G."/>
            <person name="Picone N."/>
        </authorList>
    </citation>
    <scope>NUCLEOTIDE SEQUENCE</scope>
    <source>
        <strain evidence="1">PQ17</strain>
    </source>
</reference>
<proteinExistence type="predicted"/>
<organism evidence="1 2">
    <name type="scientific">Candidatus Methylacidithermus pantelleriae</name>
    <dbReference type="NCBI Taxonomy" id="2744239"/>
    <lineage>
        <taxon>Bacteria</taxon>
        <taxon>Pseudomonadati</taxon>
        <taxon>Verrucomicrobiota</taxon>
        <taxon>Methylacidiphilae</taxon>
        <taxon>Methylacidiphilales</taxon>
        <taxon>Methylacidiphilaceae</taxon>
        <taxon>Candidatus Methylacidithermus</taxon>
    </lineage>
</organism>
<keyword evidence="2" id="KW-1185">Reference proteome</keyword>
<dbReference type="EMBL" id="CAJNOB010000034">
    <property type="protein sequence ID" value="CAF0700850.1"/>
    <property type="molecule type" value="Genomic_DNA"/>
</dbReference>
<sequence length="37" mass="3984">MKESFLPFPATLKARQEGNLGWGVARGYGESKSVGDV</sequence>
<name>A0A8J2BR93_9BACT</name>
<evidence type="ECO:0000313" key="2">
    <source>
        <dbReference type="Proteomes" id="UP000663859"/>
    </source>
</evidence>
<dbReference type="Proteomes" id="UP000663859">
    <property type="component" value="Unassembled WGS sequence"/>
</dbReference>
<accession>A0A8J2BR93</accession>
<protein>
    <submittedName>
        <fullName evidence="1">Uncharacterized protein</fullName>
    </submittedName>
</protein>